<protein>
    <submittedName>
        <fullName evidence="7">Histidine kinase</fullName>
    </submittedName>
</protein>
<feature type="region of interest" description="Disordered" evidence="4">
    <location>
        <begin position="1"/>
        <end position="22"/>
    </location>
</feature>
<dbReference type="Gene3D" id="3.30.565.10">
    <property type="entry name" value="Histidine kinase-like ATPase, C-terminal domain"/>
    <property type="match status" value="1"/>
</dbReference>
<dbReference type="Pfam" id="PF07730">
    <property type="entry name" value="HisKA_3"/>
    <property type="match status" value="1"/>
</dbReference>
<dbReference type="GO" id="GO:0046983">
    <property type="term" value="F:protein dimerization activity"/>
    <property type="evidence" value="ECO:0007669"/>
    <property type="project" value="InterPro"/>
</dbReference>
<dbReference type="KEGG" id="kcm:ABWK59_25970"/>
<dbReference type="CDD" id="cd16917">
    <property type="entry name" value="HATPase_UhpB-NarQ-NarX-like"/>
    <property type="match status" value="1"/>
</dbReference>
<name>A0AAU8K429_9ACTN</name>
<dbReference type="InterPro" id="IPR036890">
    <property type="entry name" value="HATPase_C_sf"/>
</dbReference>
<keyword evidence="3" id="KW-0902">Two-component regulatory system</keyword>
<keyword evidence="5" id="KW-0812">Transmembrane</keyword>
<dbReference type="InterPro" id="IPR050482">
    <property type="entry name" value="Sensor_HK_TwoCompSys"/>
</dbReference>
<evidence type="ECO:0000256" key="3">
    <source>
        <dbReference type="ARBA" id="ARBA00023012"/>
    </source>
</evidence>
<reference evidence="7" key="1">
    <citation type="submission" date="2024-06" db="EMBL/GenBank/DDBJ databases">
        <title>The genome sequences of Kitasatospora sp. strain HUAS MG31.</title>
        <authorList>
            <person name="Mo P."/>
        </authorList>
    </citation>
    <scope>NUCLEOTIDE SEQUENCE</scope>
    <source>
        <strain evidence="7">HUAS MG31</strain>
    </source>
</reference>
<feature type="compositionally biased region" description="Basic and acidic residues" evidence="4">
    <location>
        <begin position="13"/>
        <end position="22"/>
    </location>
</feature>
<feature type="transmembrane region" description="Helical" evidence="5">
    <location>
        <begin position="98"/>
        <end position="127"/>
    </location>
</feature>
<dbReference type="EMBL" id="CP159872">
    <property type="protein sequence ID" value="XCM82106.1"/>
    <property type="molecule type" value="Genomic_DNA"/>
</dbReference>
<evidence type="ECO:0000259" key="6">
    <source>
        <dbReference type="Pfam" id="PF07730"/>
    </source>
</evidence>
<sequence length="407" mass="43453">MRYLRGEAASSGERAEDRPPRVRDVPAPRLARSITVFALFCFSLIAFNNVIGDGARSGELAVLLLSTAAVFGIQLVNSSSRARRWNVRRRMWMLAAQAVLTVGPALFFGASWGGMLGCLAGSALLLVRGPAAWLLFVLSACGAVTQAVLTGLPLLRVIYVGQSSVLTGLVIYGLTRLADLVEEVHASRAELARVAVAQERLRFARDLHDLLGYSISAITLKTELIHRLVGVRPDRAREEIAGVLDISRQALADVRLVASGYRDMSLAAEADSAASTLKAAEIEAEVAVDCGRLHPLVDTVLATALREGITNILRHSKVQRCTITATTSGETVLLRLVNDGVVAQRRTPAPHSGSGIGNLRTRLATVGGRVEAGIQPDGRFQLLVEAPIRPQLSETATPRPEAEAAVA</sequence>
<keyword evidence="5" id="KW-1133">Transmembrane helix</keyword>
<evidence type="ECO:0000256" key="2">
    <source>
        <dbReference type="ARBA" id="ARBA00022777"/>
    </source>
</evidence>
<feature type="domain" description="Signal transduction histidine kinase subgroup 3 dimerisation and phosphoacceptor" evidence="6">
    <location>
        <begin position="199"/>
        <end position="264"/>
    </location>
</feature>
<feature type="transmembrane region" description="Helical" evidence="5">
    <location>
        <begin position="133"/>
        <end position="155"/>
    </location>
</feature>
<dbReference type="PANTHER" id="PTHR24421:SF63">
    <property type="entry name" value="SENSOR HISTIDINE KINASE DESK"/>
    <property type="match status" value="1"/>
</dbReference>
<dbReference type="InterPro" id="IPR011712">
    <property type="entry name" value="Sig_transdc_His_kin_sub3_dim/P"/>
</dbReference>
<dbReference type="GO" id="GO:0000155">
    <property type="term" value="F:phosphorelay sensor kinase activity"/>
    <property type="evidence" value="ECO:0007669"/>
    <property type="project" value="InterPro"/>
</dbReference>
<keyword evidence="5" id="KW-0472">Membrane</keyword>
<dbReference type="PANTHER" id="PTHR24421">
    <property type="entry name" value="NITRATE/NITRITE SENSOR PROTEIN NARX-RELATED"/>
    <property type="match status" value="1"/>
</dbReference>
<evidence type="ECO:0000313" key="7">
    <source>
        <dbReference type="EMBL" id="XCM82106.1"/>
    </source>
</evidence>
<dbReference type="GO" id="GO:0016020">
    <property type="term" value="C:membrane"/>
    <property type="evidence" value="ECO:0007669"/>
    <property type="project" value="InterPro"/>
</dbReference>
<organism evidence="7">
    <name type="scientific">Kitasatospora camelliae</name>
    <dbReference type="NCBI Taxonomy" id="3156397"/>
    <lineage>
        <taxon>Bacteria</taxon>
        <taxon>Bacillati</taxon>
        <taxon>Actinomycetota</taxon>
        <taxon>Actinomycetes</taxon>
        <taxon>Kitasatosporales</taxon>
        <taxon>Streptomycetaceae</taxon>
        <taxon>Kitasatospora</taxon>
    </lineage>
</organism>
<dbReference type="Gene3D" id="1.20.5.1930">
    <property type="match status" value="1"/>
</dbReference>
<evidence type="ECO:0000256" key="1">
    <source>
        <dbReference type="ARBA" id="ARBA00022679"/>
    </source>
</evidence>
<dbReference type="AlphaFoldDB" id="A0AAU8K429"/>
<feature type="transmembrane region" description="Helical" evidence="5">
    <location>
        <begin position="30"/>
        <end position="48"/>
    </location>
</feature>
<dbReference type="RefSeq" id="WP_354643032.1">
    <property type="nucleotide sequence ID" value="NZ_CP159872.1"/>
</dbReference>
<keyword evidence="1" id="KW-0808">Transferase</keyword>
<feature type="transmembrane region" description="Helical" evidence="5">
    <location>
        <begin position="60"/>
        <end position="77"/>
    </location>
</feature>
<proteinExistence type="predicted"/>
<evidence type="ECO:0000256" key="4">
    <source>
        <dbReference type="SAM" id="MobiDB-lite"/>
    </source>
</evidence>
<evidence type="ECO:0000256" key="5">
    <source>
        <dbReference type="SAM" id="Phobius"/>
    </source>
</evidence>
<accession>A0AAU8K429</accession>
<keyword evidence="2 7" id="KW-0418">Kinase</keyword>
<gene>
    <name evidence="7" type="ORF">ABWK59_25970</name>
</gene>